<comment type="similarity">
    <text evidence="1">Belongs to the bacterial solute-binding protein 1 family.</text>
</comment>
<evidence type="ECO:0000313" key="6">
    <source>
        <dbReference type="EMBL" id="BBI36348.1"/>
    </source>
</evidence>
<name>A0A3T1DEE4_9BACL</name>
<dbReference type="InterPro" id="IPR006059">
    <property type="entry name" value="SBP"/>
</dbReference>
<dbReference type="PANTHER" id="PTHR43649">
    <property type="entry name" value="ARABINOSE-BINDING PROTEIN-RELATED"/>
    <property type="match status" value="1"/>
</dbReference>
<gene>
    <name evidence="6" type="ORF">KCTCHS21_57470</name>
</gene>
<feature type="chain" id="PRO_5039202740" evidence="5">
    <location>
        <begin position="21"/>
        <end position="440"/>
    </location>
</feature>
<protein>
    <submittedName>
        <fullName evidence="6">ABC transporter substrate-binding protein</fullName>
    </submittedName>
</protein>
<sequence length="440" mass="49120">MKKSLILIMAMVLTLMTACSSNNSEKASPSTGSSEATASNSSPSKEETEKPITLTMMTWQGSGANQKAWDAMNEKFHKEFPNITVINEPMDSNQYSQIYKARLASGEGPDIFSVYTNDLESFVKAGYVAPLNDLEITKKLDNISFDQMKYDGNVYGIPASIDGSGIIYNKDIFAKLKLEIPKTWSELLAVSEALKNAGYTPFGISVKEAWLTQFFFFQLTKASIQDKDPTAYKKIAAGEIKFADTKLNEAFEKFLLFKDKGYFSKDALGLNYDQSKAEFAQGKAAMYPGAIFFANEIREINPQFEIGFMEFPTSDNPEDMKIGWGGVDMGLYATGGKNREAAKKYIDWLFKQENYSEFVNEIKWLPVYEGIDVSNIDPIANDILGSLLNRKLYGADADSWNAGVQDTMFKSMQEAYAKNLPASYIVEAMDKANKRAIELK</sequence>
<dbReference type="EMBL" id="AP019400">
    <property type="protein sequence ID" value="BBI36348.1"/>
    <property type="molecule type" value="Genomic_DNA"/>
</dbReference>
<evidence type="ECO:0000256" key="2">
    <source>
        <dbReference type="ARBA" id="ARBA00022448"/>
    </source>
</evidence>
<dbReference type="KEGG" id="cohn:KCTCHS21_57470"/>
<evidence type="ECO:0000256" key="1">
    <source>
        <dbReference type="ARBA" id="ARBA00008520"/>
    </source>
</evidence>
<dbReference type="RefSeq" id="WP_130615766.1">
    <property type="nucleotide sequence ID" value="NZ_AP019400.1"/>
</dbReference>
<feature type="compositionally biased region" description="Low complexity" evidence="4">
    <location>
        <begin position="30"/>
        <end position="43"/>
    </location>
</feature>
<dbReference type="InterPro" id="IPR050490">
    <property type="entry name" value="Bact_solute-bd_prot1"/>
</dbReference>
<dbReference type="SUPFAM" id="SSF53850">
    <property type="entry name" value="Periplasmic binding protein-like II"/>
    <property type="match status" value="1"/>
</dbReference>
<dbReference type="PROSITE" id="PS01037">
    <property type="entry name" value="SBP_BACTERIAL_1"/>
    <property type="match status" value="1"/>
</dbReference>
<dbReference type="Proteomes" id="UP000289856">
    <property type="component" value="Chromosome"/>
</dbReference>
<dbReference type="Gene3D" id="3.40.190.10">
    <property type="entry name" value="Periplasmic binding protein-like II"/>
    <property type="match status" value="2"/>
</dbReference>
<proteinExistence type="inferred from homology"/>
<evidence type="ECO:0000256" key="4">
    <source>
        <dbReference type="SAM" id="MobiDB-lite"/>
    </source>
</evidence>
<dbReference type="OrthoDB" id="9798191at2"/>
<keyword evidence="3 5" id="KW-0732">Signal</keyword>
<evidence type="ECO:0000313" key="7">
    <source>
        <dbReference type="Proteomes" id="UP000289856"/>
    </source>
</evidence>
<dbReference type="GO" id="GO:0055085">
    <property type="term" value="P:transmembrane transport"/>
    <property type="evidence" value="ECO:0007669"/>
    <property type="project" value="InterPro"/>
</dbReference>
<dbReference type="Pfam" id="PF01547">
    <property type="entry name" value="SBP_bac_1"/>
    <property type="match status" value="1"/>
</dbReference>
<reference evidence="6 7" key="1">
    <citation type="submission" date="2019-01" db="EMBL/GenBank/DDBJ databases">
        <title>Complete genome sequence of Cohnella hallensis HS21 isolated from Korean fir (Abies koreana) rhizospheric soil.</title>
        <authorList>
            <person name="Jiang L."/>
            <person name="Kang S.W."/>
            <person name="Kim S."/>
            <person name="Jung J."/>
            <person name="Kim C.Y."/>
            <person name="Kim D.H."/>
            <person name="Kim S.W."/>
            <person name="Lee J."/>
        </authorList>
    </citation>
    <scope>NUCLEOTIDE SEQUENCE [LARGE SCALE GENOMIC DNA]</scope>
    <source>
        <strain evidence="6 7">HS21</strain>
    </source>
</reference>
<evidence type="ECO:0000256" key="3">
    <source>
        <dbReference type="ARBA" id="ARBA00022729"/>
    </source>
</evidence>
<feature type="region of interest" description="Disordered" evidence="4">
    <location>
        <begin position="22"/>
        <end position="50"/>
    </location>
</feature>
<keyword evidence="2" id="KW-0813">Transport</keyword>
<feature type="signal peptide" evidence="5">
    <location>
        <begin position="1"/>
        <end position="20"/>
    </location>
</feature>
<organism evidence="6 7">
    <name type="scientific">Cohnella abietis</name>
    <dbReference type="NCBI Taxonomy" id="2507935"/>
    <lineage>
        <taxon>Bacteria</taxon>
        <taxon>Bacillati</taxon>
        <taxon>Bacillota</taxon>
        <taxon>Bacilli</taxon>
        <taxon>Bacillales</taxon>
        <taxon>Paenibacillaceae</taxon>
        <taxon>Cohnella</taxon>
    </lineage>
</organism>
<accession>A0A3T1DEE4</accession>
<evidence type="ECO:0000256" key="5">
    <source>
        <dbReference type="SAM" id="SignalP"/>
    </source>
</evidence>
<dbReference type="PROSITE" id="PS51257">
    <property type="entry name" value="PROKAR_LIPOPROTEIN"/>
    <property type="match status" value="1"/>
</dbReference>
<dbReference type="AlphaFoldDB" id="A0A3T1DEE4"/>
<keyword evidence="7" id="KW-1185">Reference proteome</keyword>
<dbReference type="InterPro" id="IPR006061">
    <property type="entry name" value="SBP_1_CS"/>
</dbReference>